<dbReference type="EMBL" id="BLPG01000001">
    <property type="protein sequence ID" value="GFJ87921.1"/>
    <property type="molecule type" value="Genomic_DNA"/>
</dbReference>
<reference evidence="2 3" key="1">
    <citation type="submission" date="2020-03" db="EMBL/GenBank/DDBJ databases">
        <title>Whole genome shotgun sequence of Phytohabitans rumicis NBRC 108638.</title>
        <authorList>
            <person name="Komaki H."/>
            <person name="Tamura T."/>
        </authorList>
    </citation>
    <scope>NUCLEOTIDE SEQUENCE [LARGE SCALE GENOMIC DNA]</scope>
    <source>
        <strain evidence="2 3">NBRC 108638</strain>
    </source>
</reference>
<evidence type="ECO:0000313" key="2">
    <source>
        <dbReference type="EMBL" id="GFJ87921.1"/>
    </source>
</evidence>
<keyword evidence="3" id="KW-1185">Reference proteome</keyword>
<gene>
    <name evidence="2" type="ORF">Prum_015630</name>
</gene>
<dbReference type="InterPro" id="IPR021522">
    <property type="entry name" value="MctB"/>
</dbReference>
<dbReference type="AlphaFoldDB" id="A0A6V8KZJ6"/>
<protein>
    <recommendedName>
        <fullName evidence="4">Copper transporter MctB</fullName>
    </recommendedName>
</protein>
<name>A0A6V8KZJ6_9ACTN</name>
<keyword evidence="1" id="KW-0175">Coiled coil</keyword>
<organism evidence="2 3">
    <name type="scientific">Phytohabitans rumicis</name>
    <dbReference type="NCBI Taxonomy" id="1076125"/>
    <lineage>
        <taxon>Bacteria</taxon>
        <taxon>Bacillati</taxon>
        <taxon>Actinomycetota</taxon>
        <taxon>Actinomycetes</taxon>
        <taxon>Micromonosporales</taxon>
        <taxon>Micromonosporaceae</taxon>
    </lineage>
</organism>
<accession>A0A6V8KZJ6</accession>
<dbReference type="RefSeq" id="WP_173075075.1">
    <property type="nucleotide sequence ID" value="NZ_BAABJB010000029.1"/>
</dbReference>
<dbReference type="GO" id="GO:0016020">
    <property type="term" value="C:membrane"/>
    <property type="evidence" value="ECO:0007669"/>
    <property type="project" value="InterPro"/>
</dbReference>
<evidence type="ECO:0008006" key="4">
    <source>
        <dbReference type="Google" id="ProtNLM"/>
    </source>
</evidence>
<proteinExistence type="predicted"/>
<feature type="coiled-coil region" evidence="1">
    <location>
        <begin position="34"/>
        <end position="68"/>
    </location>
</feature>
<sequence>MINFRYHVVSLTAVFLALAIGLVVGTAALNGPVADSLSDNVNALRKDNRQLRETVSSLQEEANREEEFATEAAPIMLAGKLTARRIAVVTTPSGDDHVDGVVEMLELAGATVTGRVDIEDKFVNPDNSVELLDLADQASQPSIPRTDLPNNVDGVESASALLATALLDRPSPQTPVSSTDLQALLTAYTSAGYISVKDKVTGPAEAVVVVSGQPHTDRDSAAKDEAVVTMVAQFDKAGPVIVAGSWGGNGNLVGAVRGDPTLSKSISTVDNGNTAQGRLVTALAVVEQLVDGKAGQYGLNAGASSLLPKQKE</sequence>
<comment type="caution">
    <text evidence="2">The sequence shown here is derived from an EMBL/GenBank/DDBJ whole genome shotgun (WGS) entry which is preliminary data.</text>
</comment>
<dbReference type="Proteomes" id="UP000482960">
    <property type="component" value="Unassembled WGS sequence"/>
</dbReference>
<reference evidence="2 3" key="2">
    <citation type="submission" date="2020-03" db="EMBL/GenBank/DDBJ databases">
        <authorList>
            <person name="Ichikawa N."/>
            <person name="Kimura A."/>
            <person name="Kitahashi Y."/>
            <person name="Uohara A."/>
        </authorList>
    </citation>
    <scope>NUCLEOTIDE SEQUENCE [LARGE SCALE GENOMIC DNA]</scope>
    <source>
        <strain evidence="2 3">NBRC 108638</strain>
    </source>
</reference>
<evidence type="ECO:0000256" key="1">
    <source>
        <dbReference type="SAM" id="Coils"/>
    </source>
</evidence>
<dbReference type="Pfam" id="PF11382">
    <property type="entry name" value="MctB"/>
    <property type="match status" value="1"/>
</dbReference>
<dbReference type="GO" id="GO:0055070">
    <property type="term" value="P:copper ion homeostasis"/>
    <property type="evidence" value="ECO:0007669"/>
    <property type="project" value="InterPro"/>
</dbReference>
<evidence type="ECO:0000313" key="3">
    <source>
        <dbReference type="Proteomes" id="UP000482960"/>
    </source>
</evidence>